<sequence length="272" mass="31379">MSLNVWTSPDDVIRKEIIIHGKSELKPTENCKCYIRVTDTSIGELHKFAQTYLYVLGNSDTAIERNLDNCLMYMLIGEVARVTFHLEVICSFTLELLNFETEDLIYNWSVEKKLSLALNHKTRGVELFKECRYIDASHRFSKGLMILCSLPIGVNEFVTEVDNISLKDIQNLKVNLYNNLASCYLKCFDYQTVLKLCQKVFEIDKENIKALYKEGVAFYELQDYEKSQGSLMTLLNIDSDNKAALEKLKFVNIKVNESNVKVNAMIKKMFSK</sequence>
<comment type="caution">
    <text evidence="1">The sequence shown here is derived from an EMBL/GenBank/DDBJ whole genome shotgun (WGS) entry which is preliminary data.</text>
</comment>
<name>A0AAN7VM56_9COLE</name>
<dbReference type="EMBL" id="JAVRBK010000002">
    <property type="protein sequence ID" value="KAK5647671.1"/>
    <property type="molecule type" value="Genomic_DNA"/>
</dbReference>
<accession>A0AAN7VM56</accession>
<evidence type="ECO:0008006" key="3">
    <source>
        <dbReference type="Google" id="ProtNLM"/>
    </source>
</evidence>
<proteinExistence type="predicted"/>
<organism evidence="1 2">
    <name type="scientific">Pyrocoelia pectoralis</name>
    <dbReference type="NCBI Taxonomy" id="417401"/>
    <lineage>
        <taxon>Eukaryota</taxon>
        <taxon>Metazoa</taxon>
        <taxon>Ecdysozoa</taxon>
        <taxon>Arthropoda</taxon>
        <taxon>Hexapoda</taxon>
        <taxon>Insecta</taxon>
        <taxon>Pterygota</taxon>
        <taxon>Neoptera</taxon>
        <taxon>Endopterygota</taxon>
        <taxon>Coleoptera</taxon>
        <taxon>Polyphaga</taxon>
        <taxon>Elateriformia</taxon>
        <taxon>Elateroidea</taxon>
        <taxon>Lampyridae</taxon>
        <taxon>Lampyrinae</taxon>
        <taxon>Pyrocoelia</taxon>
    </lineage>
</organism>
<dbReference type="InterPro" id="IPR050754">
    <property type="entry name" value="FKBP4/5/8-like"/>
</dbReference>
<evidence type="ECO:0000313" key="1">
    <source>
        <dbReference type="EMBL" id="KAK5647671.1"/>
    </source>
</evidence>
<gene>
    <name evidence="1" type="ORF">RI129_002563</name>
</gene>
<dbReference type="SUPFAM" id="SSF48452">
    <property type="entry name" value="TPR-like"/>
    <property type="match status" value="1"/>
</dbReference>
<dbReference type="SMART" id="SM00028">
    <property type="entry name" value="TPR"/>
    <property type="match status" value="2"/>
</dbReference>
<dbReference type="Gene3D" id="1.25.40.10">
    <property type="entry name" value="Tetratricopeptide repeat domain"/>
    <property type="match status" value="1"/>
</dbReference>
<dbReference type="InterPro" id="IPR011990">
    <property type="entry name" value="TPR-like_helical_dom_sf"/>
</dbReference>
<evidence type="ECO:0000313" key="2">
    <source>
        <dbReference type="Proteomes" id="UP001329430"/>
    </source>
</evidence>
<protein>
    <recommendedName>
        <fullName evidence="3">BDBT FKBP like N-terminal domain-containing protein</fullName>
    </recommendedName>
</protein>
<dbReference type="InterPro" id="IPR019734">
    <property type="entry name" value="TPR_rpt"/>
</dbReference>
<dbReference type="PANTHER" id="PTHR46512">
    <property type="entry name" value="PEPTIDYLPROLYL ISOMERASE"/>
    <property type="match status" value="1"/>
</dbReference>
<keyword evidence="2" id="KW-1185">Reference proteome</keyword>
<dbReference type="PANTHER" id="PTHR46512:SF10">
    <property type="entry name" value="FK506-BINDING PROTEIN-LIKE"/>
    <property type="match status" value="1"/>
</dbReference>
<dbReference type="Proteomes" id="UP001329430">
    <property type="component" value="Chromosome 2"/>
</dbReference>
<reference evidence="1 2" key="1">
    <citation type="journal article" date="2024" name="Insects">
        <title>An Improved Chromosome-Level Genome Assembly of the Firefly Pyrocoelia pectoralis.</title>
        <authorList>
            <person name="Fu X."/>
            <person name="Meyer-Rochow V.B."/>
            <person name="Ballantyne L."/>
            <person name="Zhu X."/>
        </authorList>
    </citation>
    <scope>NUCLEOTIDE SEQUENCE [LARGE SCALE GENOMIC DNA]</scope>
    <source>
        <strain evidence="1">XCY_ONT2</strain>
    </source>
</reference>
<dbReference type="AlphaFoldDB" id="A0AAN7VM56"/>